<organism evidence="1 2">
    <name type="scientific">Leucogyrophana mollusca</name>
    <dbReference type="NCBI Taxonomy" id="85980"/>
    <lineage>
        <taxon>Eukaryota</taxon>
        <taxon>Fungi</taxon>
        <taxon>Dikarya</taxon>
        <taxon>Basidiomycota</taxon>
        <taxon>Agaricomycotina</taxon>
        <taxon>Agaricomycetes</taxon>
        <taxon>Agaricomycetidae</taxon>
        <taxon>Boletales</taxon>
        <taxon>Boletales incertae sedis</taxon>
        <taxon>Leucogyrophana</taxon>
    </lineage>
</organism>
<dbReference type="EMBL" id="MU266434">
    <property type="protein sequence ID" value="KAH7924062.1"/>
    <property type="molecule type" value="Genomic_DNA"/>
</dbReference>
<evidence type="ECO:0000313" key="2">
    <source>
        <dbReference type="Proteomes" id="UP000790709"/>
    </source>
</evidence>
<dbReference type="Proteomes" id="UP000790709">
    <property type="component" value="Unassembled WGS sequence"/>
</dbReference>
<name>A0ACB8BGY8_9AGAM</name>
<protein>
    <submittedName>
        <fullName evidence="1">Uncharacterized protein</fullName>
    </submittedName>
</protein>
<keyword evidence="2" id="KW-1185">Reference proteome</keyword>
<comment type="caution">
    <text evidence="1">The sequence shown here is derived from an EMBL/GenBank/DDBJ whole genome shotgun (WGS) entry which is preliminary data.</text>
</comment>
<reference evidence="1" key="1">
    <citation type="journal article" date="2021" name="New Phytol.">
        <title>Evolutionary innovations through gain and loss of genes in the ectomycorrhizal Boletales.</title>
        <authorList>
            <person name="Wu G."/>
            <person name="Miyauchi S."/>
            <person name="Morin E."/>
            <person name="Kuo A."/>
            <person name="Drula E."/>
            <person name="Varga T."/>
            <person name="Kohler A."/>
            <person name="Feng B."/>
            <person name="Cao Y."/>
            <person name="Lipzen A."/>
            <person name="Daum C."/>
            <person name="Hundley H."/>
            <person name="Pangilinan J."/>
            <person name="Johnson J."/>
            <person name="Barry K."/>
            <person name="LaButti K."/>
            <person name="Ng V."/>
            <person name="Ahrendt S."/>
            <person name="Min B."/>
            <person name="Choi I.G."/>
            <person name="Park H."/>
            <person name="Plett J.M."/>
            <person name="Magnuson J."/>
            <person name="Spatafora J.W."/>
            <person name="Nagy L.G."/>
            <person name="Henrissat B."/>
            <person name="Grigoriev I.V."/>
            <person name="Yang Z.L."/>
            <person name="Xu J."/>
            <person name="Martin F.M."/>
        </authorList>
    </citation>
    <scope>NUCLEOTIDE SEQUENCE</scope>
    <source>
        <strain evidence="1">KUC20120723A-06</strain>
    </source>
</reference>
<proteinExistence type="predicted"/>
<evidence type="ECO:0000313" key="1">
    <source>
        <dbReference type="EMBL" id="KAH7924062.1"/>
    </source>
</evidence>
<sequence>MDENDASTQVQQLKLEALCASIGTRTPTAAGPVISPEKLVLYHEGENAIRLDLSRASDARLRSLAQACQPATFGVSVRRVVQKSGEAGHHRLFDPV</sequence>
<accession>A0ACB8BGY8</accession>
<gene>
    <name evidence="1" type="ORF">BV22DRAFT_1130108</name>
</gene>